<dbReference type="Gene3D" id="2.60.40.10">
    <property type="entry name" value="Immunoglobulins"/>
    <property type="match status" value="4"/>
</dbReference>
<feature type="chain" id="PRO_5024820650" evidence="1">
    <location>
        <begin position="21"/>
        <end position="668"/>
    </location>
</feature>
<dbReference type="EMBL" id="VTWS01000003">
    <property type="protein sequence ID" value="KAA9354055.1"/>
    <property type="molecule type" value="Genomic_DNA"/>
</dbReference>
<evidence type="ECO:0000313" key="3">
    <source>
        <dbReference type="EMBL" id="KAA9354055.1"/>
    </source>
</evidence>
<comment type="caution">
    <text evidence="3">The sequence shown here is derived from an EMBL/GenBank/DDBJ whole genome shotgun (WGS) entry which is preliminary data.</text>
</comment>
<accession>A0A5N1JG30</accession>
<reference evidence="3 4" key="1">
    <citation type="submission" date="2019-09" db="EMBL/GenBank/DDBJ databases">
        <title>Genome Sequence of Larkinella sp MA1.</title>
        <authorList>
            <person name="Srinivasan S."/>
        </authorList>
    </citation>
    <scope>NUCLEOTIDE SEQUENCE [LARGE SCALE GENOMIC DNA]</scope>
    <source>
        <strain evidence="3 4">MA1</strain>
    </source>
</reference>
<dbReference type="SUPFAM" id="SSF49265">
    <property type="entry name" value="Fibronectin type III"/>
    <property type="match status" value="1"/>
</dbReference>
<evidence type="ECO:0000259" key="2">
    <source>
        <dbReference type="PROSITE" id="PS50853"/>
    </source>
</evidence>
<dbReference type="CDD" id="cd00063">
    <property type="entry name" value="FN3"/>
    <property type="match status" value="1"/>
</dbReference>
<dbReference type="InterPro" id="IPR036116">
    <property type="entry name" value="FN3_sf"/>
</dbReference>
<dbReference type="Proteomes" id="UP000326344">
    <property type="component" value="Unassembled WGS sequence"/>
</dbReference>
<feature type="domain" description="Fibronectin type-III" evidence="2">
    <location>
        <begin position="576"/>
        <end position="668"/>
    </location>
</feature>
<feature type="signal peptide" evidence="1">
    <location>
        <begin position="1"/>
        <end position="20"/>
    </location>
</feature>
<dbReference type="InterPro" id="IPR003961">
    <property type="entry name" value="FN3_dom"/>
</dbReference>
<keyword evidence="1" id="KW-0732">Signal</keyword>
<dbReference type="PROSITE" id="PS50853">
    <property type="entry name" value="FN3"/>
    <property type="match status" value="1"/>
</dbReference>
<evidence type="ECO:0000256" key="1">
    <source>
        <dbReference type="SAM" id="SignalP"/>
    </source>
</evidence>
<dbReference type="RefSeq" id="WP_150877455.1">
    <property type="nucleotide sequence ID" value="NZ_VTWS01000003.1"/>
</dbReference>
<protein>
    <submittedName>
        <fullName evidence="3">Fibronectin type III domain-containing protein</fullName>
    </submittedName>
</protein>
<gene>
    <name evidence="3" type="ORF">F0P93_15700</name>
</gene>
<proteinExistence type="predicted"/>
<evidence type="ECO:0000313" key="4">
    <source>
        <dbReference type="Proteomes" id="UP000326344"/>
    </source>
</evidence>
<name>A0A5N1JG30_9BACT</name>
<organism evidence="3 4">
    <name type="scientific">Larkinella humicola</name>
    <dbReference type="NCBI Taxonomy" id="2607654"/>
    <lineage>
        <taxon>Bacteria</taxon>
        <taxon>Pseudomonadati</taxon>
        <taxon>Bacteroidota</taxon>
        <taxon>Cytophagia</taxon>
        <taxon>Cytophagales</taxon>
        <taxon>Spirosomataceae</taxon>
        <taxon>Larkinella</taxon>
    </lineage>
</organism>
<dbReference type="SMART" id="SM00060">
    <property type="entry name" value="FN3"/>
    <property type="match status" value="3"/>
</dbReference>
<dbReference type="AlphaFoldDB" id="A0A5N1JG30"/>
<dbReference type="InterPro" id="IPR013783">
    <property type="entry name" value="Ig-like_fold"/>
</dbReference>
<sequence>MKTRLIVLLLSTLSGLSARAQYPQIQSGRYGVFVQVDRLLHGPRFALERLEAGTREWKRVYTNDDAPRSASDLKMRLMLIAPKNPLYDLPSDTLAISLFRQFSAAPTTDSLFAFGQHPQILEALGVGYLDTAVVAGRRYDYRIRLADLPADAPIRTTRTVTVPDLKTLRGRLATTARSLHHEADGRSIRITYLLKKTVPILAGMRVMRATYAQTGFAEIGADWGFTKGKKDSTFAFFVDRDARRKMIYQYVVIPIDLLGNEGQPSDTLTITNLRDGEALPVIADLKATSDEKNGAIRLSWQLSSTKDLRSVEIWRSTRYDDGYVRIGSAQPADTVFLDNRVEPVESYYYQLRPNGTYSQMATSVIVSGMVKAYRLAVVSPSFLRVSEGNDTLRFSWQRADFDTRGYYLYQSTNASTPLQPYSGLIETRDSVVHFAIPTKNLPIGVSYRWAVAALNTSYNIGPKSNEVYTSMRLPERVATPFNPVVLRQEKGVLVVWENMKEIDPYIAGYAVYRVENNQKETLLYRQTPKDRARNAYADMTVQPGRRYSYRIKAYRTDRKESAFSTATSDYFRPLSPVLPLRGIKVLAVNQGVRVAWDEPLDRNLDKIVVYRYTDKTDRPRLIGTLPGRQTEYIDREATPGIAYFYTLVAVQPDKRESDPTDPIGVEWR</sequence>
<keyword evidence="4" id="KW-1185">Reference proteome</keyword>